<dbReference type="eggNOG" id="ENOG502R4IT">
    <property type="taxonomic scope" value="Eukaryota"/>
</dbReference>
<dbReference type="Pfam" id="PF00932">
    <property type="entry name" value="LTD"/>
    <property type="match status" value="1"/>
</dbReference>
<sequence length="390" mass="43067">MASAKLRRVFLPTLDRRVARASMQIYSATSMTDVYLSRADIGEQWIVVSNPGTYDIDLSGYTLANENGSRIFRFPRHYIIFAGEETTVWCTPGATAFNPRALREPYLLWTQPNGSLADAPFFNQNAALHDVVLLDPYLSEVASLQITASGHKTFRVRQCRAPANGAYVFARYRNVSSDASSVAHIIAVAMTPVLEMARLWFLMTLLLQVHWVPASTEPHLLVYAFVCDIAARVASLFLQHASLASFLAQTSMGIDQLHVVVVYLALSTVYPAIPIFRTLMTAELTANFVGLLGADRVAYQSRWHPMHMMLEGAIYIHPHIFAACYLAKEGLVYMLFLKATLPSTSAAMTALMYLCVPLFAVSTAISIARGATVALHLADLSLARLRYGPP</sequence>
<feature type="transmembrane region" description="Helical" evidence="1">
    <location>
        <begin position="221"/>
        <end position="248"/>
    </location>
</feature>
<dbReference type="Proteomes" id="UP000030762">
    <property type="component" value="Unassembled WGS sequence"/>
</dbReference>
<dbReference type="EMBL" id="JH767139">
    <property type="protein sequence ID" value="EQC39200.1"/>
    <property type="molecule type" value="Genomic_DNA"/>
</dbReference>
<evidence type="ECO:0000313" key="3">
    <source>
        <dbReference type="EMBL" id="EQC39200.1"/>
    </source>
</evidence>
<name>T0QYN9_SAPDV</name>
<dbReference type="InterPro" id="IPR001322">
    <property type="entry name" value="Lamin_tail_dom"/>
</dbReference>
<keyword evidence="1" id="KW-0472">Membrane</keyword>
<dbReference type="InParanoid" id="T0QYN9"/>
<dbReference type="OrthoDB" id="102442at2759"/>
<keyword evidence="1" id="KW-0812">Transmembrane</keyword>
<evidence type="ECO:0000259" key="2">
    <source>
        <dbReference type="PROSITE" id="PS51841"/>
    </source>
</evidence>
<feature type="domain" description="LTD" evidence="2">
    <location>
        <begin position="19"/>
        <end position="148"/>
    </location>
</feature>
<proteinExistence type="predicted"/>
<gene>
    <name evidence="3" type="ORF">SDRG_03405</name>
</gene>
<dbReference type="InterPro" id="IPR036415">
    <property type="entry name" value="Lamin_tail_dom_sf"/>
</dbReference>
<feature type="transmembrane region" description="Helical" evidence="1">
    <location>
        <begin position="260"/>
        <end position="280"/>
    </location>
</feature>
<keyword evidence="1" id="KW-1133">Transmembrane helix</keyword>
<dbReference type="PROSITE" id="PS51841">
    <property type="entry name" value="LTD"/>
    <property type="match status" value="1"/>
</dbReference>
<protein>
    <recommendedName>
        <fullName evidence="2">LTD domain-containing protein</fullName>
    </recommendedName>
</protein>
<dbReference type="Gene3D" id="2.60.40.1260">
    <property type="entry name" value="Lamin Tail domain"/>
    <property type="match status" value="1"/>
</dbReference>
<feature type="transmembrane region" description="Helical" evidence="1">
    <location>
        <begin position="181"/>
        <end position="201"/>
    </location>
</feature>
<dbReference type="AlphaFoldDB" id="T0QYN9"/>
<organism evidence="3 4">
    <name type="scientific">Saprolegnia diclina (strain VS20)</name>
    <dbReference type="NCBI Taxonomy" id="1156394"/>
    <lineage>
        <taxon>Eukaryota</taxon>
        <taxon>Sar</taxon>
        <taxon>Stramenopiles</taxon>
        <taxon>Oomycota</taxon>
        <taxon>Saprolegniomycetes</taxon>
        <taxon>Saprolegniales</taxon>
        <taxon>Saprolegniaceae</taxon>
        <taxon>Saprolegnia</taxon>
    </lineage>
</organism>
<dbReference type="RefSeq" id="XP_008607261.1">
    <property type="nucleotide sequence ID" value="XM_008609039.1"/>
</dbReference>
<reference evidence="3 4" key="1">
    <citation type="submission" date="2012-04" db="EMBL/GenBank/DDBJ databases">
        <title>The Genome Sequence of Saprolegnia declina VS20.</title>
        <authorList>
            <consortium name="The Broad Institute Genome Sequencing Platform"/>
            <person name="Russ C."/>
            <person name="Nusbaum C."/>
            <person name="Tyler B."/>
            <person name="van West P."/>
            <person name="Dieguez-Uribeondo J."/>
            <person name="de Bruijn I."/>
            <person name="Tripathy S."/>
            <person name="Jiang R."/>
            <person name="Young S.K."/>
            <person name="Zeng Q."/>
            <person name="Gargeya S."/>
            <person name="Fitzgerald M."/>
            <person name="Haas B."/>
            <person name="Abouelleil A."/>
            <person name="Alvarado L."/>
            <person name="Arachchi H.M."/>
            <person name="Berlin A."/>
            <person name="Chapman S.B."/>
            <person name="Goldberg J."/>
            <person name="Griggs A."/>
            <person name="Gujja S."/>
            <person name="Hansen M."/>
            <person name="Howarth C."/>
            <person name="Imamovic A."/>
            <person name="Larimer J."/>
            <person name="McCowen C."/>
            <person name="Montmayeur A."/>
            <person name="Murphy C."/>
            <person name="Neiman D."/>
            <person name="Pearson M."/>
            <person name="Priest M."/>
            <person name="Roberts A."/>
            <person name="Saif S."/>
            <person name="Shea T."/>
            <person name="Sisk P."/>
            <person name="Sykes S."/>
            <person name="Wortman J."/>
            <person name="Nusbaum C."/>
            <person name="Birren B."/>
        </authorList>
    </citation>
    <scope>NUCLEOTIDE SEQUENCE [LARGE SCALE GENOMIC DNA]</scope>
    <source>
        <strain evidence="3 4">VS20</strain>
    </source>
</reference>
<feature type="transmembrane region" description="Helical" evidence="1">
    <location>
        <begin position="314"/>
        <end position="336"/>
    </location>
</feature>
<accession>T0QYN9</accession>
<dbReference type="OMA" id="RVLHCKS"/>
<evidence type="ECO:0000313" key="4">
    <source>
        <dbReference type="Proteomes" id="UP000030762"/>
    </source>
</evidence>
<dbReference type="VEuPathDB" id="FungiDB:SDRG_03405"/>
<dbReference type="SUPFAM" id="SSF74853">
    <property type="entry name" value="Lamin A/C globular tail domain"/>
    <property type="match status" value="1"/>
</dbReference>
<dbReference type="GeneID" id="19944132"/>
<evidence type="ECO:0000256" key="1">
    <source>
        <dbReference type="SAM" id="Phobius"/>
    </source>
</evidence>
<feature type="transmembrane region" description="Helical" evidence="1">
    <location>
        <begin position="348"/>
        <end position="368"/>
    </location>
</feature>
<keyword evidence="4" id="KW-1185">Reference proteome</keyword>